<keyword evidence="1" id="KW-0732">Signal</keyword>
<feature type="chain" id="PRO_5003896425" description="Lipoprotein" evidence="1">
    <location>
        <begin position="21"/>
        <end position="153"/>
    </location>
</feature>
<accession>K6X7I8</accession>
<dbReference type="AlphaFoldDB" id="K6X7I8"/>
<protein>
    <recommendedName>
        <fullName evidence="4">Lipoprotein</fullName>
    </recommendedName>
</protein>
<dbReference type="RefSeq" id="WP_008846391.1">
    <property type="nucleotide sequence ID" value="NZ_BAEN01000076.1"/>
</dbReference>
<dbReference type="EMBL" id="BAEN01000076">
    <property type="protein sequence ID" value="GAC16589.1"/>
    <property type="molecule type" value="Genomic_DNA"/>
</dbReference>
<dbReference type="OrthoDB" id="7011540at2"/>
<evidence type="ECO:0000256" key="1">
    <source>
        <dbReference type="SAM" id="SignalP"/>
    </source>
</evidence>
<evidence type="ECO:0000313" key="3">
    <source>
        <dbReference type="Proteomes" id="UP000006334"/>
    </source>
</evidence>
<keyword evidence="3" id="KW-1185">Reference proteome</keyword>
<gene>
    <name evidence="2" type="ORF">GLIP_3978</name>
</gene>
<organism evidence="2 3">
    <name type="scientific">Aliiglaciecola lipolytica E3</name>
    <dbReference type="NCBI Taxonomy" id="1127673"/>
    <lineage>
        <taxon>Bacteria</taxon>
        <taxon>Pseudomonadati</taxon>
        <taxon>Pseudomonadota</taxon>
        <taxon>Gammaproteobacteria</taxon>
        <taxon>Alteromonadales</taxon>
        <taxon>Alteromonadaceae</taxon>
        <taxon>Aliiglaciecola</taxon>
    </lineage>
</organism>
<comment type="caution">
    <text evidence="2">The sequence shown here is derived from an EMBL/GenBank/DDBJ whole genome shotgun (WGS) entry which is preliminary data.</text>
</comment>
<dbReference type="Proteomes" id="UP000006334">
    <property type="component" value="Unassembled WGS sequence"/>
</dbReference>
<feature type="signal peptide" evidence="1">
    <location>
        <begin position="1"/>
        <end position="20"/>
    </location>
</feature>
<evidence type="ECO:0000313" key="2">
    <source>
        <dbReference type="EMBL" id="GAC16589.1"/>
    </source>
</evidence>
<dbReference type="PROSITE" id="PS51257">
    <property type="entry name" value="PROKAR_LIPOPROTEIN"/>
    <property type="match status" value="1"/>
</dbReference>
<evidence type="ECO:0008006" key="4">
    <source>
        <dbReference type="Google" id="ProtNLM"/>
    </source>
</evidence>
<reference evidence="2 3" key="1">
    <citation type="journal article" date="2017" name="Antonie Van Leeuwenhoek">
        <title>Rhizobium rhizosphaerae sp. nov., a novel species isolated from rice rhizosphere.</title>
        <authorList>
            <person name="Zhao J.J."/>
            <person name="Zhang J."/>
            <person name="Zhang R.J."/>
            <person name="Zhang C.W."/>
            <person name="Yin H.Q."/>
            <person name="Zhang X.X."/>
        </authorList>
    </citation>
    <scope>NUCLEOTIDE SEQUENCE [LARGE SCALE GENOMIC DNA]</scope>
    <source>
        <strain evidence="2 3">E3</strain>
    </source>
</reference>
<sequence>MRGLKASAIACVLALSGCTATTTFNSVQNDVKITVDKYPEAAISSTEQHKYPTTSFGQYEFKAHKEGTEPMYGLLPLKFNGGYLAADIILFAPAAFFNLREVFPFYEFDIDQQVLRYKKEESDAWTEYKPSRVEIERAKAFFGESELPLTISH</sequence>
<proteinExistence type="predicted"/>
<name>K6X7I8_9ALTE</name>